<dbReference type="AlphaFoldDB" id="J2IIG6"/>
<reference evidence="2 3" key="1">
    <citation type="journal article" date="2012" name="J. Bacteriol.">
        <title>Genome Sequence of Pectin-Degrading Alishewanella aestuarii Strain B11T, Isolated from Tidal Flat Sediment.</title>
        <authorList>
            <person name="Jung J."/>
            <person name="Choi S."/>
            <person name="Chun J."/>
            <person name="Park W."/>
        </authorList>
    </citation>
    <scope>NUCLEOTIDE SEQUENCE [LARGE SCALE GENOMIC DNA]</scope>
    <source>
        <strain evidence="2 3">B11</strain>
    </source>
</reference>
<accession>J2IIG6</accession>
<keyword evidence="3" id="KW-1185">Reference proteome</keyword>
<organism evidence="2 3">
    <name type="scientific">Alishewanella aestuarii B11</name>
    <dbReference type="NCBI Taxonomy" id="1197174"/>
    <lineage>
        <taxon>Bacteria</taxon>
        <taxon>Pseudomonadati</taxon>
        <taxon>Pseudomonadota</taxon>
        <taxon>Gammaproteobacteria</taxon>
        <taxon>Alteromonadales</taxon>
        <taxon>Alteromonadaceae</taxon>
        <taxon>Alishewanella</taxon>
    </lineage>
</organism>
<feature type="transmembrane region" description="Helical" evidence="1">
    <location>
        <begin position="35"/>
        <end position="56"/>
    </location>
</feature>
<dbReference type="Proteomes" id="UP000012043">
    <property type="component" value="Unassembled WGS sequence"/>
</dbReference>
<evidence type="ECO:0008006" key="4">
    <source>
        <dbReference type="Google" id="ProtNLM"/>
    </source>
</evidence>
<comment type="caution">
    <text evidence="2">The sequence shown here is derived from an EMBL/GenBank/DDBJ whole genome shotgun (WGS) entry which is preliminary data.</text>
</comment>
<evidence type="ECO:0000313" key="2">
    <source>
        <dbReference type="EMBL" id="EJI87037.1"/>
    </source>
</evidence>
<protein>
    <recommendedName>
        <fullName evidence="4">HlyD family secretion protein</fullName>
    </recommendedName>
</protein>
<dbReference type="PATRIC" id="fig|1197174.4.peg.76"/>
<evidence type="ECO:0000256" key="1">
    <source>
        <dbReference type="SAM" id="Phobius"/>
    </source>
</evidence>
<proteinExistence type="predicted"/>
<keyword evidence="1" id="KW-0472">Membrane</keyword>
<sequence length="236" mass="26409">MSYQKLFRKEALRHQYKSQEFGESVIQQPLLLDKALLIMVIAVCLLMSLAVVYPFVSTERLSLEAHESNYFPVVSPTPVVVERHLHPDGSRVNREQVITQVRTFDGVSRREQVDLMSASETGVYFSVINAGTSAQPFQPIAKILRTNEDHLFFFTLTGAKAKQLKPGQWVKLTSGHHQASGKVHSVIGPFQQGRINIGIQLQSAYDVGVLHPSAAVRLELSVKRNNFFALLRKEGA</sequence>
<dbReference type="EMBL" id="ALAB01000001">
    <property type="protein sequence ID" value="EJI87037.1"/>
    <property type="molecule type" value="Genomic_DNA"/>
</dbReference>
<name>J2IIG6_9ALTE</name>
<evidence type="ECO:0000313" key="3">
    <source>
        <dbReference type="Proteomes" id="UP000012043"/>
    </source>
</evidence>
<dbReference type="RefSeq" id="WP_008606231.1">
    <property type="nucleotide sequence ID" value="NZ_ALAB01000001.1"/>
</dbReference>
<gene>
    <name evidence="2" type="ORF">AEST_00780</name>
</gene>
<keyword evidence="1" id="KW-1133">Transmembrane helix</keyword>
<keyword evidence="1" id="KW-0812">Transmembrane</keyword>